<protein>
    <recommendedName>
        <fullName evidence="5">Pentatricopeptide repeat-containing protein</fullName>
    </recommendedName>
</protein>
<sequence>MYDPGDYVFQEDFRKQKNLTFRSKKHFDALISNPEKRRIYEKDVDISRVPLIFHSCGYGKGFYNLPRNDRELLDWLEELRWSLRPGLVDKSGRLEIYYIEVDADKVTVEECLELLKRIDLCESRFIACSVEEPSLFCADLNKSDVTRLEAYAQHGEGMEAARCFQVMQDSAGIIPDEATFTAVLSACSHAGLVDNVIHIFNSMVNKYGFEPGMLVKTCGVIKQPGCSWINS</sequence>
<dbReference type="PANTHER" id="PTHR47926">
    <property type="entry name" value="PENTATRICOPEPTIDE REPEAT-CONTAINING PROTEIN"/>
    <property type="match status" value="1"/>
</dbReference>
<dbReference type="Proteomes" id="UP001237642">
    <property type="component" value="Unassembled WGS sequence"/>
</dbReference>
<evidence type="ECO:0000313" key="3">
    <source>
        <dbReference type="EMBL" id="KAK1358597.1"/>
    </source>
</evidence>
<feature type="repeat" description="PPR" evidence="2">
    <location>
        <begin position="176"/>
        <end position="211"/>
    </location>
</feature>
<evidence type="ECO:0008006" key="5">
    <source>
        <dbReference type="Google" id="ProtNLM"/>
    </source>
</evidence>
<comment type="caution">
    <text evidence="3">The sequence shown here is derived from an EMBL/GenBank/DDBJ whole genome shotgun (WGS) entry which is preliminary data.</text>
</comment>
<dbReference type="NCBIfam" id="TIGR00756">
    <property type="entry name" value="PPR"/>
    <property type="match status" value="1"/>
</dbReference>
<keyword evidence="1" id="KW-0677">Repeat</keyword>
<evidence type="ECO:0000313" key="4">
    <source>
        <dbReference type="Proteomes" id="UP001237642"/>
    </source>
</evidence>
<reference evidence="3" key="1">
    <citation type="submission" date="2023-02" db="EMBL/GenBank/DDBJ databases">
        <title>Genome of toxic invasive species Heracleum sosnowskyi carries increased number of genes despite the absence of recent whole-genome duplications.</title>
        <authorList>
            <person name="Schelkunov M."/>
            <person name="Shtratnikova V."/>
            <person name="Makarenko M."/>
            <person name="Klepikova A."/>
            <person name="Omelchenko D."/>
            <person name="Novikova G."/>
            <person name="Obukhova E."/>
            <person name="Bogdanov V."/>
            <person name="Penin A."/>
            <person name="Logacheva M."/>
        </authorList>
    </citation>
    <scope>NUCLEOTIDE SEQUENCE</scope>
    <source>
        <strain evidence="3">Hsosn_3</strain>
        <tissue evidence="3">Leaf</tissue>
    </source>
</reference>
<keyword evidence="4" id="KW-1185">Reference proteome</keyword>
<dbReference type="PROSITE" id="PS51375">
    <property type="entry name" value="PPR"/>
    <property type="match status" value="1"/>
</dbReference>
<dbReference type="Pfam" id="PF01535">
    <property type="entry name" value="PPR"/>
    <property type="match status" value="2"/>
</dbReference>
<evidence type="ECO:0000256" key="1">
    <source>
        <dbReference type="ARBA" id="ARBA00022737"/>
    </source>
</evidence>
<proteinExistence type="predicted"/>
<dbReference type="GO" id="GO:0003723">
    <property type="term" value="F:RNA binding"/>
    <property type="evidence" value="ECO:0007669"/>
    <property type="project" value="InterPro"/>
</dbReference>
<dbReference type="AlphaFoldDB" id="A0AAD8H0A0"/>
<dbReference type="InterPro" id="IPR046960">
    <property type="entry name" value="PPR_At4g14850-like_plant"/>
</dbReference>
<organism evidence="3 4">
    <name type="scientific">Heracleum sosnowskyi</name>
    <dbReference type="NCBI Taxonomy" id="360622"/>
    <lineage>
        <taxon>Eukaryota</taxon>
        <taxon>Viridiplantae</taxon>
        <taxon>Streptophyta</taxon>
        <taxon>Embryophyta</taxon>
        <taxon>Tracheophyta</taxon>
        <taxon>Spermatophyta</taxon>
        <taxon>Magnoliopsida</taxon>
        <taxon>eudicotyledons</taxon>
        <taxon>Gunneridae</taxon>
        <taxon>Pentapetalae</taxon>
        <taxon>asterids</taxon>
        <taxon>campanulids</taxon>
        <taxon>Apiales</taxon>
        <taxon>Apiaceae</taxon>
        <taxon>Apioideae</taxon>
        <taxon>apioid superclade</taxon>
        <taxon>Tordylieae</taxon>
        <taxon>Tordyliinae</taxon>
        <taxon>Heracleum</taxon>
    </lineage>
</organism>
<dbReference type="GO" id="GO:0009451">
    <property type="term" value="P:RNA modification"/>
    <property type="evidence" value="ECO:0007669"/>
    <property type="project" value="InterPro"/>
</dbReference>
<evidence type="ECO:0000256" key="2">
    <source>
        <dbReference type="PROSITE-ProRule" id="PRU00708"/>
    </source>
</evidence>
<dbReference type="EMBL" id="JAUIZM010000010">
    <property type="protein sequence ID" value="KAK1358597.1"/>
    <property type="molecule type" value="Genomic_DNA"/>
</dbReference>
<accession>A0AAD8H0A0</accession>
<reference evidence="3" key="2">
    <citation type="submission" date="2023-05" db="EMBL/GenBank/DDBJ databases">
        <authorList>
            <person name="Schelkunov M.I."/>
        </authorList>
    </citation>
    <scope>NUCLEOTIDE SEQUENCE</scope>
    <source>
        <strain evidence="3">Hsosn_3</strain>
        <tissue evidence="3">Leaf</tissue>
    </source>
</reference>
<dbReference type="Gene3D" id="1.25.40.10">
    <property type="entry name" value="Tetratricopeptide repeat domain"/>
    <property type="match status" value="1"/>
</dbReference>
<name>A0AAD8H0A0_9APIA</name>
<dbReference type="InterPro" id="IPR002885">
    <property type="entry name" value="PPR_rpt"/>
</dbReference>
<gene>
    <name evidence="3" type="ORF">POM88_043071</name>
</gene>
<dbReference type="InterPro" id="IPR011990">
    <property type="entry name" value="TPR-like_helical_dom_sf"/>
</dbReference>